<keyword evidence="2" id="KW-0645">Protease</keyword>
<dbReference type="InterPro" id="IPR038765">
    <property type="entry name" value="Papain-like_cys_pep_sf"/>
</dbReference>
<feature type="region of interest" description="Disordered" evidence="4">
    <location>
        <begin position="216"/>
        <end position="364"/>
    </location>
</feature>
<sequence>MIASASEAPDELIRRLNNITAAVPSFESIPEWVDQLGKAVEEAKEASKGILDYLQQIQPPTADFIDQWLREHTLPSSSRTSQCRNAAGHWKELQAHNWIRPHQFVACFGLEKVTSRDFLKGLTALSHRTSLQHVIARLYHFRSARFGAYKLRASNRPRWTADDVVKTLNHFFGPDIVTTSLATIRLDSYRQTDLSRSRAQGGAEQASVDLEDLEAQRAAQREGQQEEQQREYEQQGEQLGEQLGEQGEEQQEAQEGAVQEELDTWPSRSRIRPDNEGDDLEDGDDRDEPEDNSSIGQDEHENNSHSRYDGEIDDGFNIVGQQSPTHSLPESSSPACEKGRGQRGVVQSDNPADEYDDNDRCSPNFLSPLGARYRRRISVQRTVADYAHAGGHRRRSTLGSWSSFHLSSRGSFSSCASDYFNLSDMAPEATQLIMAKRAINDDALQAMRKRRAVSVDHLDAGWQLQLLPGTDQIRNTADLLGQPEGKLDSFCLTTALRLLNAEPENTHIVAADYATYDSTRGVHVFAQNWKDGCSDANGACFFMLPIQFTQEEHWVLAIIEVEISHISVYDPCHDADPERFDDAVTTTLAFLDQLRQAGRKLPKNKQWIRDRSSFSFQQQVSDTCNSAVFCLAAALEWANGAAIASFDPVACRRVLREAFLSLATGTASTGAETETHPTTDLPTTGELRITSMEQATELHARLFKMSQSGQDGTGLGIFNEVSLDDDTLTLGPVCGTTPLRNTHAALQNLYISLAGLEQTSGQHGERGEIASRLRNTLLRELVALRSVEFRSSVRQSVARVEKRLQADRAARAPLRDALVRFHSGMLDTLKALEC</sequence>
<feature type="domain" description="Ubiquitin-like protease family profile" evidence="5">
    <location>
        <begin position="543"/>
        <end position="622"/>
    </location>
</feature>
<feature type="compositionally biased region" description="Basic and acidic residues" evidence="4">
    <location>
        <begin position="219"/>
        <end position="233"/>
    </location>
</feature>
<keyword evidence="3" id="KW-0378">Hydrolase</keyword>
<dbReference type="AlphaFoldDB" id="A0A6G1KUQ2"/>
<dbReference type="Gene3D" id="3.40.395.10">
    <property type="entry name" value="Adenoviral Proteinase, Chain A"/>
    <property type="match status" value="1"/>
</dbReference>
<evidence type="ECO:0000256" key="1">
    <source>
        <dbReference type="ARBA" id="ARBA00005234"/>
    </source>
</evidence>
<dbReference type="Proteomes" id="UP000799436">
    <property type="component" value="Unassembled WGS sequence"/>
</dbReference>
<dbReference type="EMBL" id="ML995925">
    <property type="protein sequence ID" value="KAF2764403.1"/>
    <property type="molecule type" value="Genomic_DNA"/>
</dbReference>
<accession>A0A6G1KUQ2</accession>
<organism evidence="6 7">
    <name type="scientific">Teratosphaeria nubilosa</name>
    <dbReference type="NCBI Taxonomy" id="161662"/>
    <lineage>
        <taxon>Eukaryota</taxon>
        <taxon>Fungi</taxon>
        <taxon>Dikarya</taxon>
        <taxon>Ascomycota</taxon>
        <taxon>Pezizomycotina</taxon>
        <taxon>Dothideomycetes</taxon>
        <taxon>Dothideomycetidae</taxon>
        <taxon>Mycosphaerellales</taxon>
        <taxon>Teratosphaeriaceae</taxon>
        <taxon>Teratosphaeria</taxon>
    </lineage>
</organism>
<name>A0A6G1KUQ2_9PEZI</name>
<feature type="compositionally biased region" description="Low complexity" evidence="4">
    <location>
        <begin position="235"/>
        <end position="245"/>
    </location>
</feature>
<feature type="compositionally biased region" description="Acidic residues" evidence="4">
    <location>
        <begin position="246"/>
        <end position="263"/>
    </location>
</feature>
<dbReference type="GO" id="GO:0006508">
    <property type="term" value="P:proteolysis"/>
    <property type="evidence" value="ECO:0007669"/>
    <property type="project" value="UniProtKB-KW"/>
</dbReference>
<feature type="compositionally biased region" description="Polar residues" evidence="4">
    <location>
        <begin position="319"/>
        <end position="334"/>
    </location>
</feature>
<dbReference type="GO" id="GO:0019783">
    <property type="term" value="F:ubiquitin-like protein peptidase activity"/>
    <property type="evidence" value="ECO:0007669"/>
    <property type="project" value="UniProtKB-ARBA"/>
</dbReference>
<evidence type="ECO:0000256" key="2">
    <source>
        <dbReference type="ARBA" id="ARBA00022670"/>
    </source>
</evidence>
<reference evidence="6" key="1">
    <citation type="journal article" date="2020" name="Stud. Mycol.">
        <title>101 Dothideomycetes genomes: a test case for predicting lifestyles and emergence of pathogens.</title>
        <authorList>
            <person name="Haridas S."/>
            <person name="Albert R."/>
            <person name="Binder M."/>
            <person name="Bloem J."/>
            <person name="Labutti K."/>
            <person name="Salamov A."/>
            <person name="Andreopoulos B."/>
            <person name="Baker S."/>
            <person name="Barry K."/>
            <person name="Bills G."/>
            <person name="Bluhm B."/>
            <person name="Cannon C."/>
            <person name="Castanera R."/>
            <person name="Culley D."/>
            <person name="Daum C."/>
            <person name="Ezra D."/>
            <person name="Gonzalez J."/>
            <person name="Henrissat B."/>
            <person name="Kuo A."/>
            <person name="Liang C."/>
            <person name="Lipzen A."/>
            <person name="Lutzoni F."/>
            <person name="Magnuson J."/>
            <person name="Mondo S."/>
            <person name="Nolan M."/>
            <person name="Ohm R."/>
            <person name="Pangilinan J."/>
            <person name="Park H.-J."/>
            <person name="Ramirez L."/>
            <person name="Alfaro M."/>
            <person name="Sun H."/>
            <person name="Tritt A."/>
            <person name="Yoshinaga Y."/>
            <person name="Zwiers L.-H."/>
            <person name="Turgeon B."/>
            <person name="Goodwin S."/>
            <person name="Spatafora J."/>
            <person name="Crous P."/>
            <person name="Grigoriev I."/>
        </authorList>
    </citation>
    <scope>NUCLEOTIDE SEQUENCE</scope>
    <source>
        <strain evidence="6">CBS 116005</strain>
    </source>
</reference>
<keyword evidence="7" id="KW-1185">Reference proteome</keyword>
<evidence type="ECO:0000256" key="3">
    <source>
        <dbReference type="ARBA" id="ARBA00022801"/>
    </source>
</evidence>
<gene>
    <name evidence="6" type="ORF">EJ03DRAFT_331877</name>
</gene>
<evidence type="ECO:0000313" key="6">
    <source>
        <dbReference type="EMBL" id="KAF2764403.1"/>
    </source>
</evidence>
<comment type="similarity">
    <text evidence="1">Belongs to the peptidase C48 family.</text>
</comment>
<protein>
    <recommendedName>
        <fullName evidence="5">Ubiquitin-like protease family profile domain-containing protein</fullName>
    </recommendedName>
</protein>
<dbReference type="SUPFAM" id="SSF54001">
    <property type="entry name" value="Cysteine proteinases"/>
    <property type="match status" value="1"/>
</dbReference>
<proteinExistence type="inferred from homology"/>
<evidence type="ECO:0000313" key="7">
    <source>
        <dbReference type="Proteomes" id="UP000799436"/>
    </source>
</evidence>
<dbReference type="GO" id="GO:0008234">
    <property type="term" value="F:cysteine-type peptidase activity"/>
    <property type="evidence" value="ECO:0007669"/>
    <property type="project" value="InterPro"/>
</dbReference>
<feature type="compositionally biased region" description="Basic and acidic residues" evidence="4">
    <location>
        <begin position="297"/>
        <end position="310"/>
    </location>
</feature>
<feature type="compositionally biased region" description="Acidic residues" evidence="4">
    <location>
        <begin position="276"/>
        <end position="291"/>
    </location>
</feature>
<evidence type="ECO:0000256" key="4">
    <source>
        <dbReference type="SAM" id="MobiDB-lite"/>
    </source>
</evidence>
<dbReference type="Pfam" id="PF02902">
    <property type="entry name" value="Peptidase_C48"/>
    <property type="match status" value="1"/>
</dbReference>
<dbReference type="InterPro" id="IPR003653">
    <property type="entry name" value="Peptidase_C48_C"/>
</dbReference>
<evidence type="ECO:0000259" key="5">
    <source>
        <dbReference type="Pfam" id="PF02902"/>
    </source>
</evidence>